<organism evidence="3 4">
    <name type="scientific">Actinokineospora diospyrosa</name>
    <dbReference type="NCBI Taxonomy" id="103728"/>
    <lineage>
        <taxon>Bacteria</taxon>
        <taxon>Bacillati</taxon>
        <taxon>Actinomycetota</taxon>
        <taxon>Actinomycetes</taxon>
        <taxon>Pseudonocardiales</taxon>
        <taxon>Pseudonocardiaceae</taxon>
        <taxon>Actinokineospora</taxon>
    </lineage>
</organism>
<gene>
    <name evidence="3" type="ORF">LV75_001147</name>
</gene>
<evidence type="ECO:0000256" key="1">
    <source>
        <dbReference type="SAM" id="MobiDB-lite"/>
    </source>
</evidence>
<evidence type="ECO:0000256" key="2">
    <source>
        <dbReference type="SAM" id="Phobius"/>
    </source>
</evidence>
<keyword evidence="2" id="KW-0472">Membrane</keyword>
<sequence>MRTRHLPLSMWLRHPIVSANATFLSQGAEHGELAHEVRGLTKATKLVHRRSRRMGRWSAKACTAAAAATASCRIAMAAENKTRILDGSHHTTAAKGWAITAGQARPLLAETLRRIDEEVSAGITAHHQSRSRLISAIAYLLLAVDAVALFTVFALLLNINWTSTPEVTTVVAFSLFGAGIQAKLALELGRRLWTWRVARTGGAVITWTAVPLFAVSACAGLSILLRVRHEGAQIDQAGLATALGLVLAGCAVVAPWIIVQQEAFDGSPLTRRAGSLTRVIARAGKENDRNLRLADRSLTRARRWEARLRREHTRVLARVARYYLPAHRAILLGRELAMTQPGPRAVPIRLPVDQSPLTTPLDQAHAALTTAEALRVGRPGLGLAGDDRVGQRRGRVGGGGGVGAPLGGPDDTGVDDLQPGDEGADPRAGARVRR</sequence>
<dbReference type="Proteomes" id="UP001205185">
    <property type="component" value="Unassembled WGS sequence"/>
</dbReference>
<feature type="transmembrane region" description="Helical" evidence="2">
    <location>
        <begin position="204"/>
        <end position="225"/>
    </location>
</feature>
<keyword evidence="2" id="KW-1133">Transmembrane helix</keyword>
<feature type="transmembrane region" description="Helical" evidence="2">
    <location>
        <begin position="136"/>
        <end position="157"/>
    </location>
</feature>
<proteinExistence type="predicted"/>
<accession>A0ABT1I7Q2</accession>
<feature type="transmembrane region" description="Helical" evidence="2">
    <location>
        <begin position="237"/>
        <end position="258"/>
    </location>
</feature>
<keyword evidence="2" id="KW-0812">Transmembrane</keyword>
<keyword evidence="4" id="KW-1185">Reference proteome</keyword>
<evidence type="ECO:0000313" key="4">
    <source>
        <dbReference type="Proteomes" id="UP001205185"/>
    </source>
</evidence>
<evidence type="ECO:0000313" key="3">
    <source>
        <dbReference type="EMBL" id="MCP2268660.1"/>
    </source>
</evidence>
<feature type="region of interest" description="Disordered" evidence="1">
    <location>
        <begin position="379"/>
        <end position="434"/>
    </location>
</feature>
<name>A0ABT1I7Q2_9PSEU</name>
<reference evidence="3 4" key="1">
    <citation type="submission" date="2022-06" db="EMBL/GenBank/DDBJ databases">
        <title>Genomic Encyclopedia of Archaeal and Bacterial Type Strains, Phase II (KMG-II): from individual species to whole genera.</title>
        <authorList>
            <person name="Goeker M."/>
        </authorList>
    </citation>
    <scope>NUCLEOTIDE SEQUENCE [LARGE SCALE GENOMIC DNA]</scope>
    <source>
        <strain evidence="3 4">DSM 44255</strain>
    </source>
</reference>
<feature type="compositionally biased region" description="Acidic residues" evidence="1">
    <location>
        <begin position="412"/>
        <end position="423"/>
    </location>
</feature>
<protein>
    <submittedName>
        <fullName evidence="3">Uncharacterized protein</fullName>
    </submittedName>
</protein>
<comment type="caution">
    <text evidence="3">The sequence shown here is derived from an EMBL/GenBank/DDBJ whole genome shotgun (WGS) entry which is preliminary data.</text>
</comment>
<feature type="compositionally biased region" description="Gly residues" evidence="1">
    <location>
        <begin position="396"/>
        <end position="406"/>
    </location>
</feature>
<dbReference type="EMBL" id="JAMTCO010000003">
    <property type="protein sequence ID" value="MCP2268660.1"/>
    <property type="molecule type" value="Genomic_DNA"/>
</dbReference>